<feature type="domain" description="SGNH hydrolase-type esterase" evidence="3">
    <location>
        <begin position="172"/>
        <end position="311"/>
    </location>
</feature>
<dbReference type="OrthoDB" id="3288625at2"/>
<evidence type="ECO:0000313" key="5">
    <source>
        <dbReference type="Proteomes" id="UP000298468"/>
    </source>
</evidence>
<dbReference type="InterPro" id="IPR013830">
    <property type="entry name" value="SGNH_hydro"/>
</dbReference>
<keyword evidence="2" id="KW-0472">Membrane</keyword>
<dbReference type="Gene3D" id="3.40.50.1110">
    <property type="entry name" value="SGNH hydrolase"/>
    <property type="match status" value="1"/>
</dbReference>
<dbReference type="Proteomes" id="UP000298468">
    <property type="component" value="Unassembled WGS sequence"/>
</dbReference>
<keyword evidence="2" id="KW-0812">Transmembrane</keyword>
<proteinExistence type="predicted"/>
<evidence type="ECO:0000313" key="4">
    <source>
        <dbReference type="EMBL" id="TFD92110.1"/>
    </source>
</evidence>
<dbReference type="AlphaFoldDB" id="A0A4R9BW56"/>
<evidence type="ECO:0000256" key="2">
    <source>
        <dbReference type="SAM" id="Phobius"/>
    </source>
</evidence>
<dbReference type="EMBL" id="SOHM01000012">
    <property type="protein sequence ID" value="TFD92110.1"/>
    <property type="molecule type" value="Genomic_DNA"/>
</dbReference>
<dbReference type="InterPro" id="IPR051532">
    <property type="entry name" value="Ester_Hydrolysis_Enzymes"/>
</dbReference>
<reference evidence="4 5" key="1">
    <citation type="submission" date="2019-03" db="EMBL/GenBank/DDBJ databases">
        <title>Genomics of glacier-inhabiting Cryobacterium strains.</title>
        <authorList>
            <person name="Liu Q."/>
            <person name="Xin Y.-H."/>
        </authorList>
    </citation>
    <scope>NUCLEOTIDE SEQUENCE [LARGE SCALE GENOMIC DNA]</scope>
    <source>
        <strain evidence="4 5">Sr59</strain>
    </source>
</reference>
<keyword evidence="5" id="KW-1185">Reference proteome</keyword>
<feature type="compositionally biased region" description="Polar residues" evidence="1">
    <location>
        <begin position="86"/>
        <end position="105"/>
    </location>
</feature>
<evidence type="ECO:0000259" key="3">
    <source>
        <dbReference type="Pfam" id="PF13472"/>
    </source>
</evidence>
<organism evidence="4 5">
    <name type="scientific">Cryobacterium lactosi</name>
    <dbReference type="NCBI Taxonomy" id="1259202"/>
    <lineage>
        <taxon>Bacteria</taxon>
        <taxon>Bacillati</taxon>
        <taxon>Actinomycetota</taxon>
        <taxon>Actinomycetes</taxon>
        <taxon>Micrococcales</taxon>
        <taxon>Microbacteriaceae</taxon>
        <taxon>Cryobacterium</taxon>
    </lineage>
</organism>
<feature type="region of interest" description="Disordered" evidence="1">
    <location>
        <begin position="83"/>
        <end position="105"/>
    </location>
</feature>
<comment type="caution">
    <text evidence="4">The sequence shown here is derived from an EMBL/GenBank/DDBJ whole genome shotgun (WGS) entry which is preliminary data.</text>
</comment>
<name>A0A4R9BW56_9MICO</name>
<protein>
    <recommendedName>
        <fullName evidence="3">SGNH hydrolase-type esterase domain-containing protein</fullName>
    </recommendedName>
</protein>
<sequence length="370" mass="40901">MSIASLRRRAPLFSRRRRPLRRVPLDMRKPPYGGTAGRHTWDAMAAPSGRRRDRWLPAKVWSSPKRRLPTVIHKRFQRCSERNRFMPNSTETTSRPDSAAGTRTKTTTLRQRIVRRVAVGTALIVTPAFLISGFVLHQAFVGRPANAPDALRGTAAVAEEREVLVAAGASNVQGTSSADWVSGLYDTDMTVVNAGINGHTTGDLLNRLDRDVIDLNPDHVVLLVGTNDIRGSIDPNESKVNVTKILDRLEDKTDANIAIQSLSPLGEQPDSDLNAKVNAYNAFLKSEADAREGLTYLGVNEVITPRLTGDAPDFTFPIVQTAFDLFLFDKEFIEISESHGLQYLVDNVHMNERGAAIAGDLTAEWLEQVR</sequence>
<dbReference type="GO" id="GO:0004622">
    <property type="term" value="F:phosphatidylcholine lysophospholipase activity"/>
    <property type="evidence" value="ECO:0007669"/>
    <property type="project" value="TreeGrafter"/>
</dbReference>
<evidence type="ECO:0000256" key="1">
    <source>
        <dbReference type="SAM" id="MobiDB-lite"/>
    </source>
</evidence>
<dbReference type="SUPFAM" id="SSF52266">
    <property type="entry name" value="SGNH hydrolase"/>
    <property type="match status" value="1"/>
</dbReference>
<feature type="transmembrane region" description="Helical" evidence="2">
    <location>
        <begin position="113"/>
        <end position="136"/>
    </location>
</feature>
<gene>
    <name evidence="4" type="ORF">E3T61_07330</name>
</gene>
<keyword evidence="2" id="KW-1133">Transmembrane helix</keyword>
<dbReference type="InterPro" id="IPR036514">
    <property type="entry name" value="SGNH_hydro_sf"/>
</dbReference>
<dbReference type="PANTHER" id="PTHR30383">
    <property type="entry name" value="THIOESTERASE 1/PROTEASE 1/LYSOPHOSPHOLIPASE L1"/>
    <property type="match status" value="1"/>
</dbReference>
<dbReference type="PANTHER" id="PTHR30383:SF5">
    <property type="entry name" value="SGNH HYDROLASE-TYPE ESTERASE DOMAIN-CONTAINING PROTEIN"/>
    <property type="match status" value="1"/>
</dbReference>
<dbReference type="Pfam" id="PF13472">
    <property type="entry name" value="Lipase_GDSL_2"/>
    <property type="match status" value="1"/>
</dbReference>
<accession>A0A4R9BW56</accession>